<comment type="caution">
    <text evidence="3">The sequence shown here is derived from an EMBL/GenBank/DDBJ whole genome shotgun (WGS) entry which is preliminary data.</text>
</comment>
<accession>A0ABU4ZE11</accession>
<sequence>MARPVHDSSGVSTMITLSVASTFDDASRVRRTCSTGAHLGLTPGRYESGAVNSKRKHLKRGR</sequence>
<evidence type="ECO:0000256" key="1">
    <source>
        <dbReference type="SAM" id="MobiDB-lite"/>
    </source>
</evidence>
<gene>
    <name evidence="3" type="ORF">RFN29_33870</name>
</gene>
<feature type="domain" description="Transposase IS116/IS110/IS902 C-terminal" evidence="2">
    <location>
        <begin position="7"/>
        <end position="62"/>
    </location>
</feature>
<dbReference type="RefSeq" id="WP_320230167.1">
    <property type="nucleotide sequence ID" value="NZ_JAVIJC010000066.1"/>
</dbReference>
<evidence type="ECO:0000259" key="2">
    <source>
        <dbReference type="Pfam" id="PF02371"/>
    </source>
</evidence>
<reference evidence="3 4" key="1">
    <citation type="submission" date="2023-08" db="EMBL/GenBank/DDBJ databases">
        <title>Implementing the SeqCode for naming new Mesorhizobium species isolated from Vachellia karroo root nodules.</title>
        <authorList>
            <person name="Van Lill M."/>
        </authorList>
    </citation>
    <scope>NUCLEOTIDE SEQUENCE [LARGE SCALE GENOMIC DNA]</scope>
    <source>
        <strain evidence="3 4">VK22B</strain>
    </source>
</reference>
<evidence type="ECO:0000313" key="3">
    <source>
        <dbReference type="EMBL" id="MDX8496505.1"/>
    </source>
</evidence>
<proteinExistence type="predicted"/>
<dbReference type="InterPro" id="IPR003346">
    <property type="entry name" value="Transposase_20"/>
</dbReference>
<dbReference type="Proteomes" id="UP001271249">
    <property type="component" value="Unassembled WGS sequence"/>
</dbReference>
<feature type="compositionally biased region" description="Basic residues" evidence="1">
    <location>
        <begin position="53"/>
        <end position="62"/>
    </location>
</feature>
<evidence type="ECO:0000313" key="4">
    <source>
        <dbReference type="Proteomes" id="UP001271249"/>
    </source>
</evidence>
<name>A0ABU4ZE11_9HYPH</name>
<feature type="region of interest" description="Disordered" evidence="1">
    <location>
        <begin position="39"/>
        <end position="62"/>
    </location>
</feature>
<dbReference type="Pfam" id="PF02371">
    <property type="entry name" value="Transposase_20"/>
    <property type="match status" value="1"/>
</dbReference>
<protein>
    <submittedName>
        <fullName evidence="3">Transposase</fullName>
    </submittedName>
</protein>
<keyword evidence="4" id="KW-1185">Reference proteome</keyword>
<organism evidence="3 4">
    <name type="scientific">Mesorhizobium captivum</name>
    <dbReference type="NCBI Taxonomy" id="3072319"/>
    <lineage>
        <taxon>Bacteria</taxon>
        <taxon>Pseudomonadati</taxon>
        <taxon>Pseudomonadota</taxon>
        <taxon>Alphaproteobacteria</taxon>
        <taxon>Hyphomicrobiales</taxon>
        <taxon>Phyllobacteriaceae</taxon>
        <taxon>Mesorhizobium</taxon>
    </lineage>
</organism>
<dbReference type="EMBL" id="JAVIJC010000066">
    <property type="protein sequence ID" value="MDX8496505.1"/>
    <property type="molecule type" value="Genomic_DNA"/>
</dbReference>